<dbReference type="AlphaFoldDB" id="A0A3S4HT37"/>
<protein>
    <submittedName>
        <fullName evidence="1">Two-component response regulator</fullName>
    </submittedName>
</protein>
<dbReference type="Proteomes" id="UP000269208">
    <property type="component" value="Chromosome"/>
</dbReference>
<reference evidence="1 2" key="1">
    <citation type="submission" date="2018-12" db="EMBL/GenBank/DDBJ databases">
        <authorList>
            <consortium name="Pathogen Informatics"/>
        </authorList>
    </citation>
    <scope>NUCLEOTIDE SEQUENCE [LARGE SCALE GENOMIC DNA]</scope>
    <source>
        <strain evidence="1 2">NCTC6754</strain>
    </source>
</reference>
<evidence type="ECO:0000313" key="2">
    <source>
        <dbReference type="Proteomes" id="UP000269208"/>
    </source>
</evidence>
<sequence>MKNHIDLILLDIYIAAGKRIGSACLSLHSGRLQKRRYCHFFCPLTPPPLKIRFHYGVVDYLIKPFQGHAL</sequence>
<dbReference type="EMBL" id="LR134190">
    <property type="protein sequence ID" value="VEB51268.1"/>
    <property type="molecule type" value="Genomic_DNA"/>
</dbReference>
<organism evidence="1 2">
    <name type="scientific">Salmonella enterica I</name>
    <dbReference type="NCBI Taxonomy" id="59201"/>
    <lineage>
        <taxon>Bacteria</taxon>
        <taxon>Pseudomonadati</taxon>
        <taxon>Pseudomonadota</taxon>
        <taxon>Gammaproteobacteria</taxon>
        <taxon>Enterobacterales</taxon>
        <taxon>Enterobacteriaceae</taxon>
        <taxon>Salmonella</taxon>
    </lineage>
</organism>
<gene>
    <name evidence="1" type="primary">dcuR_2</name>
    <name evidence="1" type="ORF">NCTC6754_00968</name>
</gene>
<proteinExistence type="predicted"/>
<evidence type="ECO:0000313" key="1">
    <source>
        <dbReference type="EMBL" id="VEB51268.1"/>
    </source>
</evidence>
<name>A0A3S4HT37_SALET</name>
<accession>A0A3S4HT37</accession>